<dbReference type="PANTHER" id="PTHR43537:SF50">
    <property type="entry name" value="TRANSCRIPTIONAL REGULATORY PROTEIN"/>
    <property type="match status" value="1"/>
</dbReference>
<keyword evidence="7" id="KW-1185">Reference proteome</keyword>
<dbReference type="GO" id="GO:0003700">
    <property type="term" value="F:DNA-binding transcription factor activity"/>
    <property type="evidence" value="ECO:0007669"/>
    <property type="project" value="InterPro"/>
</dbReference>
<keyword evidence="1" id="KW-0805">Transcription regulation</keyword>
<dbReference type="RefSeq" id="WP_131833614.1">
    <property type="nucleotide sequence ID" value="NZ_SMFY01000001.1"/>
</dbReference>
<dbReference type="InterPro" id="IPR036388">
    <property type="entry name" value="WH-like_DNA-bd_sf"/>
</dbReference>
<dbReference type="PANTHER" id="PTHR43537">
    <property type="entry name" value="TRANSCRIPTIONAL REGULATOR, GNTR FAMILY"/>
    <property type="match status" value="1"/>
</dbReference>
<name>A0A4R1I9H8_ANCAQ</name>
<dbReference type="InterPro" id="IPR036390">
    <property type="entry name" value="WH_DNA-bd_sf"/>
</dbReference>
<dbReference type="Pfam" id="PF07729">
    <property type="entry name" value="FCD"/>
    <property type="match status" value="1"/>
</dbReference>
<dbReference type="GO" id="GO:0003677">
    <property type="term" value="F:DNA binding"/>
    <property type="evidence" value="ECO:0007669"/>
    <property type="project" value="UniProtKB-KW"/>
</dbReference>
<evidence type="ECO:0000256" key="3">
    <source>
        <dbReference type="ARBA" id="ARBA00023163"/>
    </source>
</evidence>
<accession>A0A4R1I9H8</accession>
<feature type="domain" description="HTH gntR-type" evidence="5">
    <location>
        <begin position="25"/>
        <end position="92"/>
    </location>
</feature>
<dbReference type="Gene3D" id="1.20.120.530">
    <property type="entry name" value="GntR ligand-binding domain-like"/>
    <property type="match status" value="1"/>
</dbReference>
<dbReference type="AlphaFoldDB" id="A0A4R1I9H8"/>
<dbReference type="CDD" id="cd07377">
    <property type="entry name" value="WHTH_GntR"/>
    <property type="match status" value="1"/>
</dbReference>
<gene>
    <name evidence="6" type="ORF">EV667_0348</name>
</gene>
<dbReference type="InterPro" id="IPR000524">
    <property type="entry name" value="Tscrpt_reg_HTH_GntR"/>
</dbReference>
<dbReference type="PROSITE" id="PS50949">
    <property type="entry name" value="HTH_GNTR"/>
    <property type="match status" value="1"/>
</dbReference>
<sequence length="240" mass="26760">MQYLQDAMTPEDVPEEAPEPRNLRGRSAAHVAERIRDRILSGALPPGERLSERSLTEGLGVTRTPLREAFKILEAEGLLNIVPNRGAQVVELSSADVDMAMELLAGLESVAAELACARGTSEQFAEVAALHARMVACQRAGDLVGYFRINQNIHQNIVDCAHNPALSRVYRAESARVRLYRFAGNRVSARWSRAVMEHEQILLALQQRQGPLLRELLRAHHLNGWHVTRKVLDNEVQPDL</sequence>
<organism evidence="6 7">
    <name type="scientific">Ancylobacter aquaticus</name>
    <dbReference type="NCBI Taxonomy" id="100"/>
    <lineage>
        <taxon>Bacteria</taxon>
        <taxon>Pseudomonadati</taxon>
        <taxon>Pseudomonadota</taxon>
        <taxon>Alphaproteobacteria</taxon>
        <taxon>Hyphomicrobiales</taxon>
        <taxon>Xanthobacteraceae</taxon>
        <taxon>Ancylobacter</taxon>
    </lineage>
</organism>
<dbReference type="SMART" id="SM00895">
    <property type="entry name" value="FCD"/>
    <property type="match status" value="1"/>
</dbReference>
<comment type="caution">
    <text evidence="6">The sequence shown here is derived from an EMBL/GenBank/DDBJ whole genome shotgun (WGS) entry which is preliminary data.</text>
</comment>
<dbReference type="PRINTS" id="PR00035">
    <property type="entry name" value="HTHGNTR"/>
</dbReference>
<dbReference type="SUPFAM" id="SSF46785">
    <property type="entry name" value="Winged helix' DNA-binding domain"/>
    <property type="match status" value="1"/>
</dbReference>
<dbReference type="OrthoDB" id="9788098at2"/>
<reference evidence="6 7" key="1">
    <citation type="submission" date="2019-03" db="EMBL/GenBank/DDBJ databases">
        <title>Genomic Encyclopedia of Type Strains, Phase IV (KMG-IV): sequencing the most valuable type-strain genomes for metagenomic binning, comparative biology and taxonomic classification.</title>
        <authorList>
            <person name="Goeker M."/>
        </authorList>
    </citation>
    <scope>NUCLEOTIDE SEQUENCE [LARGE SCALE GENOMIC DNA]</scope>
    <source>
        <strain evidence="6 7">DSM 101</strain>
    </source>
</reference>
<evidence type="ECO:0000259" key="5">
    <source>
        <dbReference type="PROSITE" id="PS50949"/>
    </source>
</evidence>
<dbReference type="SMART" id="SM00345">
    <property type="entry name" value="HTH_GNTR"/>
    <property type="match status" value="1"/>
</dbReference>
<dbReference type="Gene3D" id="1.10.10.10">
    <property type="entry name" value="Winged helix-like DNA-binding domain superfamily/Winged helix DNA-binding domain"/>
    <property type="match status" value="1"/>
</dbReference>
<proteinExistence type="predicted"/>
<keyword evidence="3" id="KW-0804">Transcription</keyword>
<dbReference type="SUPFAM" id="SSF48008">
    <property type="entry name" value="GntR ligand-binding domain-like"/>
    <property type="match status" value="1"/>
</dbReference>
<dbReference type="InterPro" id="IPR008920">
    <property type="entry name" value="TF_FadR/GntR_C"/>
</dbReference>
<keyword evidence="2 6" id="KW-0238">DNA-binding</keyword>
<evidence type="ECO:0000256" key="2">
    <source>
        <dbReference type="ARBA" id="ARBA00023125"/>
    </source>
</evidence>
<feature type="region of interest" description="Disordered" evidence="4">
    <location>
        <begin position="1"/>
        <end position="29"/>
    </location>
</feature>
<evidence type="ECO:0000256" key="1">
    <source>
        <dbReference type="ARBA" id="ARBA00023015"/>
    </source>
</evidence>
<evidence type="ECO:0000313" key="6">
    <source>
        <dbReference type="EMBL" id="TCK30260.1"/>
    </source>
</evidence>
<evidence type="ECO:0000313" key="7">
    <source>
        <dbReference type="Proteomes" id="UP000295030"/>
    </source>
</evidence>
<protein>
    <submittedName>
        <fullName evidence="6">DNA-binding GntR family transcriptional regulator</fullName>
    </submittedName>
</protein>
<dbReference type="EMBL" id="SMFY01000001">
    <property type="protein sequence ID" value="TCK30260.1"/>
    <property type="molecule type" value="Genomic_DNA"/>
</dbReference>
<dbReference type="Proteomes" id="UP000295030">
    <property type="component" value="Unassembled WGS sequence"/>
</dbReference>
<evidence type="ECO:0000256" key="4">
    <source>
        <dbReference type="SAM" id="MobiDB-lite"/>
    </source>
</evidence>
<dbReference type="InterPro" id="IPR011711">
    <property type="entry name" value="GntR_C"/>
</dbReference>
<dbReference type="Pfam" id="PF00392">
    <property type="entry name" value="GntR"/>
    <property type="match status" value="1"/>
</dbReference>